<dbReference type="Pfam" id="PF05729">
    <property type="entry name" value="NACHT"/>
    <property type="match status" value="1"/>
</dbReference>
<comment type="caution">
    <text evidence="4">The sequence shown here is derived from an EMBL/GenBank/DDBJ whole genome shotgun (WGS) entry which is preliminary data.</text>
</comment>
<dbReference type="EMBL" id="JADBEJ010000001">
    <property type="protein sequence ID" value="MBE1573877.1"/>
    <property type="molecule type" value="Genomic_DNA"/>
</dbReference>
<gene>
    <name evidence="4" type="ORF">H4W30_000906</name>
</gene>
<dbReference type="Gene3D" id="3.80.10.10">
    <property type="entry name" value="Ribonuclease Inhibitor"/>
    <property type="match status" value="1"/>
</dbReference>
<dbReference type="Pfam" id="PF22733">
    <property type="entry name" value="NNH1"/>
    <property type="match status" value="1"/>
</dbReference>
<dbReference type="Gene3D" id="3.40.50.300">
    <property type="entry name" value="P-loop containing nucleotide triphosphate hydrolases"/>
    <property type="match status" value="1"/>
</dbReference>
<dbReference type="PROSITE" id="PS50837">
    <property type="entry name" value="NACHT"/>
    <property type="match status" value="1"/>
</dbReference>
<keyword evidence="5" id="KW-1185">Reference proteome</keyword>
<evidence type="ECO:0000256" key="2">
    <source>
        <dbReference type="ARBA" id="ARBA00022840"/>
    </source>
</evidence>
<dbReference type="SUPFAM" id="SSF52540">
    <property type="entry name" value="P-loop containing nucleoside triphosphate hydrolases"/>
    <property type="match status" value="1"/>
</dbReference>
<organism evidence="4 5">
    <name type="scientific">Amycolatopsis roodepoortensis</name>
    <dbReference type="NCBI Taxonomy" id="700274"/>
    <lineage>
        <taxon>Bacteria</taxon>
        <taxon>Bacillati</taxon>
        <taxon>Actinomycetota</taxon>
        <taxon>Actinomycetes</taxon>
        <taxon>Pseudonocardiales</taxon>
        <taxon>Pseudonocardiaceae</taxon>
        <taxon>Amycolatopsis</taxon>
    </lineage>
</organism>
<dbReference type="InterPro" id="IPR054547">
    <property type="entry name" value="NNH1"/>
</dbReference>
<keyword evidence="2" id="KW-0067">ATP-binding</keyword>
<dbReference type="PANTHER" id="PTHR46844:SF1">
    <property type="entry name" value="SLR5058 PROTEIN"/>
    <property type="match status" value="1"/>
</dbReference>
<dbReference type="RefSeq" id="WP_192741621.1">
    <property type="nucleotide sequence ID" value="NZ_JADBEJ010000001.1"/>
</dbReference>
<sequence length="1053" mass="118081">MLKVGQAVAKQVAMKWLAEKRANSRRGRDLTKLIRARFPIRRDERAVLDELVKIEDEVAKQLAPGLSDASHGVPANEREAAFNAVSDALDEVDLSDTALFTIDLSPEALAAIVRKQQPVERVALSERATGLYDVALDRACIVLTHLIKELPEFTAAAAVENLTRLRTLIEGTAEILARVPVRRLSAPYGMDFDEQFRRRYLDRVVRSYNRLEVIGLTTHTYEPRTTLSVAYISLTVTEDSEISQEVLRHSTTDWLNHNPSKPQTTENVRVELALGGSQLTVIRGEAGAGKSTLLRWLAVNSAQGTFTDKLDGWNECVPFLVKLRDFPNGPLPRGDELLTQPSSPQCGPIPSEWVHRQLESGHALLLVDGVDELVAQRRNAVRQWLRELLNGYPKLRVVVTSRPTAVGSRWLAHEGFRSVVLEPMTSADVQVFLRRWHSALLDSVVEPELLPCRPEEVPGHLRSLLAQLQARTHLRALARSPLLCAMLCALNLDRRARLPRDRLALYSAALEMLLERRDADRSVLTGYQTEASANEKLVLLRVLAWWLNENGRTEMSREQALTRMTDRLRGMPNIREDAENLLDHLIERSGVIRQPVQGRVDFIHRTFQEFLAAREAIDRDSIDLLVTRARSDLWRETVLMACAQGSEEQRGRLLSGILDQATRAAPKAARQLNLLAAACKETAILAPPDVLDRVDNCIRSLVPPRSVRESRSLATVGESVLDYLPTEFLNLSTAQAAACVRTASLVNGPRALEKLSRYTFDSRVKVQEELIRAWKYFDPESYARSVLAKAPLVDHGWTGVEVDFAAAVPFLYLLQNLRHCRVNLWQNGPIAQEIHELGKLNRLTNLVVLGDMAPETLPELGNLQGLERLFINFTSGWPITVEFISRLNKLRDLSLVNAQNVVDFSPLRRLPNLESVNFLHSPVAAWINEIAHPEKIRVMTCFKVEDNEILTRVVEKFPNVQSVSLDDCLNLRDLRPLSQLPIKWLSINNCAAVNIEGIANHATLRRIRIARTSQNIDLTPLADQTIKIYLGADVTASGIEELGPGVILTREGR</sequence>
<evidence type="ECO:0000313" key="4">
    <source>
        <dbReference type="EMBL" id="MBE1573877.1"/>
    </source>
</evidence>
<dbReference type="Proteomes" id="UP000656548">
    <property type="component" value="Unassembled WGS sequence"/>
</dbReference>
<dbReference type="InterPro" id="IPR027417">
    <property type="entry name" value="P-loop_NTPase"/>
</dbReference>
<evidence type="ECO:0000313" key="5">
    <source>
        <dbReference type="Proteomes" id="UP000656548"/>
    </source>
</evidence>
<dbReference type="SUPFAM" id="SSF52058">
    <property type="entry name" value="L domain-like"/>
    <property type="match status" value="1"/>
</dbReference>
<reference evidence="4 5" key="1">
    <citation type="submission" date="2020-10" db="EMBL/GenBank/DDBJ databases">
        <title>Sequencing the genomes of 1000 actinobacteria strains.</title>
        <authorList>
            <person name="Klenk H.-P."/>
        </authorList>
    </citation>
    <scope>NUCLEOTIDE SEQUENCE [LARGE SCALE GENOMIC DNA]</scope>
    <source>
        <strain evidence="4 5">DSM 46661</strain>
    </source>
</reference>
<dbReference type="PANTHER" id="PTHR46844">
    <property type="entry name" value="SLR5058 PROTEIN"/>
    <property type="match status" value="1"/>
</dbReference>
<evidence type="ECO:0000259" key="3">
    <source>
        <dbReference type="PROSITE" id="PS50837"/>
    </source>
</evidence>
<feature type="domain" description="NACHT" evidence="3">
    <location>
        <begin position="278"/>
        <end position="618"/>
    </location>
</feature>
<dbReference type="InterPro" id="IPR032675">
    <property type="entry name" value="LRR_dom_sf"/>
</dbReference>
<accession>A0ABR9KZV7</accession>
<protein>
    <recommendedName>
        <fullName evidence="3">NACHT domain-containing protein</fullName>
    </recommendedName>
</protein>
<proteinExistence type="predicted"/>
<evidence type="ECO:0000256" key="1">
    <source>
        <dbReference type="ARBA" id="ARBA00022741"/>
    </source>
</evidence>
<dbReference type="InterPro" id="IPR007111">
    <property type="entry name" value="NACHT_NTPase"/>
</dbReference>
<keyword evidence="1" id="KW-0547">Nucleotide-binding</keyword>
<name>A0ABR9KZV7_9PSEU</name>